<dbReference type="EMBL" id="KN657416">
    <property type="protein sequence ID" value="KHN22195.1"/>
    <property type="molecule type" value="Genomic_DNA"/>
</dbReference>
<evidence type="ECO:0000259" key="1">
    <source>
        <dbReference type="Pfam" id="PF13966"/>
    </source>
</evidence>
<organism evidence="2">
    <name type="scientific">Glycine soja</name>
    <name type="common">Wild soybean</name>
    <dbReference type="NCBI Taxonomy" id="3848"/>
    <lineage>
        <taxon>Eukaryota</taxon>
        <taxon>Viridiplantae</taxon>
        <taxon>Streptophyta</taxon>
        <taxon>Embryophyta</taxon>
        <taxon>Tracheophyta</taxon>
        <taxon>Spermatophyta</taxon>
        <taxon>Magnoliopsida</taxon>
        <taxon>eudicotyledons</taxon>
        <taxon>Gunneridae</taxon>
        <taxon>Pentapetalae</taxon>
        <taxon>rosids</taxon>
        <taxon>fabids</taxon>
        <taxon>Fabales</taxon>
        <taxon>Fabaceae</taxon>
        <taxon>Papilionoideae</taxon>
        <taxon>50 kb inversion clade</taxon>
        <taxon>NPAAA clade</taxon>
        <taxon>indigoferoid/millettioid clade</taxon>
        <taxon>Phaseoleae</taxon>
        <taxon>Glycine</taxon>
        <taxon>Glycine subgen. Soja</taxon>
    </lineage>
</organism>
<reference evidence="2" key="1">
    <citation type="submission" date="2014-07" db="EMBL/GenBank/DDBJ databases">
        <title>Identification of a novel salt tolerance gene in wild soybean by whole-genome sequencing.</title>
        <authorList>
            <person name="Lam H.-M."/>
            <person name="Qi X."/>
            <person name="Li M.-W."/>
            <person name="Liu X."/>
            <person name="Xie M."/>
            <person name="Ni M."/>
            <person name="Xu X."/>
        </authorList>
    </citation>
    <scope>NUCLEOTIDE SEQUENCE [LARGE SCALE GENOMIC DNA]</scope>
    <source>
        <tissue evidence="2">Root</tissue>
    </source>
</reference>
<accession>A0A0B2QL46</accession>
<dbReference type="Proteomes" id="UP000053555">
    <property type="component" value="Unassembled WGS sequence"/>
</dbReference>
<name>A0A0B2QL46_GLYSO</name>
<sequence>MPLFDTKSNDDRIWNLTSNDIYFVHSTYFLFGKSLFHDSSEATLGNWKQLWALKIPPKIKHLLWGILRNCLPTRVRLRDKGVQCPLTCSHCNNNLENSWHIFFECADAI</sequence>
<dbReference type="Pfam" id="PF13966">
    <property type="entry name" value="zf-RVT"/>
    <property type="match status" value="1"/>
</dbReference>
<evidence type="ECO:0000313" key="2">
    <source>
        <dbReference type="EMBL" id="KHN22195.1"/>
    </source>
</evidence>
<feature type="non-terminal residue" evidence="2">
    <location>
        <position position="109"/>
    </location>
</feature>
<dbReference type="InterPro" id="IPR026960">
    <property type="entry name" value="RVT-Znf"/>
</dbReference>
<dbReference type="AlphaFoldDB" id="A0A0B2QL46"/>
<feature type="domain" description="Reverse transcriptase zinc-binding" evidence="1">
    <location>
        <begin position="36"/>
        <end position="106"/>
    </location>
</feature>
<proteinExistence type="predicted"/>
<gene>
    <name evidence="2" type="ORF">glysoja_036941</name>
</gene>
<protein>
    <recommendedName>
        <fullName evidence="1">Reverse transcriptase zinc-binding domain-containing protein</fullName>
    </recommendedName>
</protein>